<dbReference type="EnsemblMetazoa" id="tetur459g00010.1">
    <property type="protein sequence ID" value="tetur459g00010.1"/>
    <property type="gene ID" value="tetur459g00010"/>
</dbReference>
<accession>T1L5D0</accession>
<sequence length="88" mass="10050">MESNETPDKIKVAGEDYHDLLLDFSNGPDVGRQFLQQLASITGIPFNKIHACAATYREPYEHDLTGFPVVNINRPDQPKYPGWTYLKR</sequence>
<dbReference type="EMBL" id="CAEY01001247">
    <property type="status" value="NOT_ANNOTATED_CDS"/>
    <property type="molecule type" value="Genomic_DNA"/>
</dbReference>
<name>T1L5D0_TETUR</name>
<reference evidence="1" key="2">
    <citation type="submission" date="2015-06" db="UniProtKB">
        <authorList>
            <consortium name="EnsemblMetazoa"/>
        </authorList>
    </citation>
    <scope>IDENTIFICATION</scope>
</reference>
<organism evidence="1 2">
    <name type="scientific">Tetranychus urticae</name>
    <name type="common">Two-spotted spider mite</name>
    <dbReference type="NCBI Taxonomy" id="32264"/>
    <lineage>
        <taxon>Eukaryota</taxon>
        <taxon>Metazoa</taxon>
        <taxon>Ecdysozoa</taxon>
        <taxon>Arthropoda</taxon>
        <taxon>Chelicerata</taxon>
        <taxon>Arachnida</taxon>
        <taxon>Acari</taxon>
        <taxon>Acariformes</taxon>
        <taxon>Trombidiformes</taxon>
        <taxon>Prostigmata</taxon>
        <taxon>Eleutherengona</taxon>
        <taxon>Raphignathae</taxon>
        <taxon>Tetranychoidea</taxon>
        <taxon>Tetranychidae</taxon>
        <taxon>Tetranychus</taxon>
    </lineage>
</organism>
<keyword evidence="2" id="KW-1185">Reference proteome</keyword>
<dbReference type="HOGENOM" id="CLU_2471972_0_0_1"/>
<protein>
    <submittedName>
        <fullName evidence="1">Uncharacterized protein</fullName>
    </submittedName>
</protein>
<dbReference type="AlphaFoldDB" id="T1L5D0"/>
<evidence type="ECO:0000313" key="1">
    <source>
        <dbReference type="EnsemblMetazoa" id="tetur459g00010.1"/>
    </source>
</evidence>
<reference evidence="2" key="1">
    <citation type="submission" date="2011-08" db="EMBL/GenBank/DDBJ databases">
        <authorList>
            <person name="Rombauts S."/>
        </authorList>
    </citation>
    <scope>NUCLEOTIDE SEQUENCE</scope>
    <source>
        <strain evidence="2">London</strain>
    </source>
</reference>
<proteinExistence type="predicted"/>
<evidence type="ECO:0000313" key="2">
    <source>
        <dbReference type="Proteomes" id="UP000015104"/>
    </source>
</evidence>
<dbReference type="Proteomes" id="UP000015104">
    <property type="component" value="Unassembled WGS sequence"/>
</dbReference>